<dbReference type="InterPro" id="IPR014118">
    <property type="entry name" value="T4SS_TraV"/>
</dbReference>
<reference evidence="1 2" key="1">
    <citation type="journal article" date="2014" name="Genome Announc.">
        <title>Comparative Genome Analysis of Two Isolates of the Fish Pathogen Piscirickettsia salmonis from Different Hosts Reveals Major Differences in Virulence-Associated Secretion Systems.</title>
        <authorList>
            <person name="Bohle H."/>
            <person name="Henriquez P."/>
            <person name="Grothusen H."/>
            <person name="Navas E."/>
            <person name="Sandoval A."/>
            <person name="Bustamante F."/>
            <person name="Bustos P."/>
            <person name="Mancilla M."/>
        </authorList>
    </citation>
    <scope>NUCLEOTIDE SEQUENCE [LARGE SCALE GENOMIC DNA]</scope>
    <source>
        <strain evidence="2">B1-32597</strain>
    </source>
</reference>
<dbReference type="Proteomes" id="UP000029558">
    <property type="component" value="Plasmid pPSB1-1"/>
</dbReference>
<keyword evidence="1" id="KW-0614">Plasmid</keyword>
<name>A0AAC8ZQ15_PISSA</name>
<evidence type="ECO:0000313" key="1">
    <source>
        <dbReference type="EMBL" id="ALB24375.1"/>
    </source>
</evidence>
<dbReference type="EMBL" id="CP012509">
    <property type="protein sequence ID" value="ALB24375.1"/>
    <property type="molecule type" value="Genomic_DNA"/>
</dbReference>
<dbReference type="NCBIfam" id="TIGR02747">
    <property type="entry name" value="TraV"/>
    <property type="match status" value="1"/>
</dbReference>
<dbReference type="PROSITE" id="PS51257">
    <property type="entry name" value="PROKAR_LIPOPROTEIN"/>
    <property type="match status" value="1"/>
</dbReference>
<accession>A0AAC8ZQ15</accession>
<dbReference type="Pfam" id="PF09676">
    <property type="entry name" value="TraV"/>
    <property type="match status" value="1"/>
</dbReference>
<dbReference type="AlphaFoldDB" id="A0AAC8ZQ15"/>
<organism evidence="1 2">
    <name type="scientific">Piscirickettsia salmonis</name>
    <dbReference type="NCBI Taxonomy" id="1238"/>
    <lineage>
        <taxon>Bacteria</taxon>
        <taxon>Pseudomonadati</taxon>
        <taxon>Pseudomonadota</taxon>
        <taxon>Gammaproteobacteria</taxon>
        <taxon>Thiotrichales</taxon>
        <taxon>Piscirickettsiaceae</taxon>
        <taxon>Piscirickettsia</taxon>
    </lineage>
</organism>
<dbReference type="RefSeq" id="WP_196426543.1">
    <property type="nucleotide sequence ID" value="NZ_CP013802.1"/>
</dbReference>
<proteinExistence type="predicted"/>
<evidence type="ECO:0000313" key="2">
    <source>
        <dbReference type="Proteomes" id="UP000029558"/>
    </source>
</evidence>
<geneLocation type="plasmid" evidence="1 2">
    <name>pPSB1-1</name>
</geneLocation>
<gene>
    <name evidence="1" type="primary">traV</name>
    <name evidence="1" type="ORF">KU39_1p34</name>
</gene>
<sequence length="147" mass="16268">MIKTVSVLGLLAITLSGCSGMFTNQARCPFQDQGGCQSVSDVNRMVSESKFTNDGRFVQQSGETQSIKKSSVALTRKGDWSGWNSPTPFSGQPLRTAEEDARMWVSPWQDSENSYHGSSYITFVVTPSHWSNTPAKEIKSDDYDDIE</sequence>
<protein>
    <submittedName>
        <fullName evidence="1">Conjugal transfer protein TraV</fullName>
    </submittedName>
</protein>